<dbReference type="GO" id="GO:0003676">
    <property type="term" value="F:nucleic acid binding"/>
    <property type="evidence" value="ECO:0007669"/>
    <property type="project" value="InterPro"/>
</dbReference>
<proteinExistence type="predicted"/>
<dbReference type="Gene3D" id="3.30.420.10">
    <property type="entry name" value="Ribonuclease H-like superfamily/Ribonuclease H"/>
    <property type="match status" value="1"/>
</dbReference>
<dbReference type="Proteomes" id="UP000593579">
    <property type="component" value="Unassembled WGS sequence"/>
</dbReference>
<sequence length="143" mass="16099">MNTPKWRCPKEGYIEVNFDAAFSNNKEISCSGILLRDSRGDVIASKITLHERISSPFATKARLCVEALRLCLDLNVQNLEVEGDSLTVIKKATKDETDFSEISGYMEDVKRLSKVFQSCTFLHVERSANEAANQLAREGLRQK</sequence>
<evidence type="ECO:0000313" key="3">
    <source>
        <dbReference type="Proteomes" id="UP000593579"/>
    </source>
</evidence>
<protein>
    <recommendedName>
        <fullName evidence="1">RNase H type-1 domain-containing protein</fullName>
    </recommendedName>
</protein>
<comment type="caution">
    <text evidence="2">The sequence shown here is derived from an EMBL/GenBank/DDBJ whole genome shotgun (WGS) entry which is preliminary data.</text>
</comment>
<dbReference type="InterPro" id="IPR052929">
    <property type="entry name" value="RNase_H-like_EbsB-rel"/>
</dbReference>
<dbReference type="SUPFAM" id="SSF53098">
    <property type="entry name" value="Ribonuclease H-like"/>
    <property type="match status" value="1"/>
</dbReference>
<feature type="domain" description="RNase H type-1" evidence="1">
    <location>
        <begin position="17"/>
        <end position="138"/>
    </location>
</feature>
<gene>
    <name evidence="2" type="ORF">Gogos_015179</name>
</gene>
<dbReference type="InterPro" id="IPR044730">
    <property type="entry name" value="RNase_H-like_dom_plant"/>
</dbReference>
<dbReference type="InterPro" id="IPR002156">
    <property type="entry name" value="RNaseH_domain"/>
</dbReference>
<dbReference type="AlphaFoldDB" id="A0A7J9C0U1"/>
<name>A0A7J9C0U1_GOSGO</name>
<accession>A0A7J9C0U1</accession>
<dbReference type="CDD" id="cd06222">
    <property type="entry name" value="RNase_H_like"/>
    <property type="match status" value="1"/>
</dbReference>
<dbReference type="Pfam" id="PF13456">
    <property type="entry name" value="RVT_3"/>
    <property type="match status" value="1"/>
</dbReference>
<dbReference type="PANTHER" id="PTHR47074:SF61">
    <property type="entry name" value="RNASE H TYPE-1 DOMAIN-CONTAINING PROTEIN"/>
    <property type="match status" value="1"/>
</dbReference>
<dbReference type="OrthoDB" id="1002400at2759"/>
<evidence type="ECO:0000313" key="2">
    <source>
        <dbReference type="EMBL" id="MBA0742079.1"/>
    </source>
</evidence>
<dbReference type="GO" id="GO:0004523">
    <property type="term" value="F:RNA-DNA hybrid ribonuclease activity"/>
    <property type="evidence" value="ECO:0007669"/>
    <property type="project" value="InterPro"/>
</dbReference>
<dbReference type="EMBL" id="JABEZY010000007">
    <property type="protein sequence ID" value="MBA0742079.1"/>
    <property type="molecule type" value="Genomic_DNA"/>
</dbReference>
<keyword evidence="3" id="KW-1185">Reference proteome</keyword>
<dbReference type="PANTHER" id="PTHR47074">
    <property type="entry name" value="BNAC02G40300D PROTEIN"/>
    <property type="match status" value="1"/>
</dbReference>
<dbReference type="InterPro" id="IPR012337">
    <property type="entry name" value="RNaseH-like_sf"/>
</dbReference>
<reference evidence="2 3" key="1">
    <citation type="journal article" date="2019" name="Genome Biol. Evol.">
        <title>Insights into the evolution of the New World diploid cottons (Gossypium, subgenus Houzingenia) based on genome sequencing.</title>
        <authorList>
            <person name="Grover C.E."/>
            <person name="Arick M.A. 2nd"/>
            <person name="Thrash A."/>
            <person name="Conover J.L."/>
            <person name="Sanders W.S."/>
            <person name="Peterson D.G."/>
            <person name="Frelichowski J.E."/>
            <person name="Scheffler J.A."/>
            <person name="Scheffler B.E."/>
            <person name="Wendel J.F."/>
        </authorList>
    </citation>
    <scope>NUCLEOTIDE SEQUENCE [LARGE SCALE GENOMIC DNA]</scope>
    <source>
        <strain evidence="2">5</strain>
        <tissue evidence="2">Leaf</tissue>
    </source>
</reference>
<dbReference type="InterPro" id="IPR036397">
    <property type="entry name" value="RNaseH_sf"/>
</dbReference>
<evidence type="ECO:0000259" key="1">
    <source>
        <dbReference type="Pfam" id="PF13456"/>
    </source>
</evidence>
<organism evidence="2 3">
    <name type="scientific">Gossypium gossypioides</name>
    <name type="common">Mexican cotton</name>
    <name type="synonym">Selera gossypioides</name>
    <dbReference type="NCBI Taxonomy" id="34282"/>
    <lineage>
        <taxon>Eukaryota</taxon>
        <taxon>Viridiplantae</taxon>
        <taxon>Streptophyta</taxon>
        <taxon>Embryophyta</taxon>
        <taxon>Tracheophyta</taxon>
        <taxon>Spermatophyta</taxon>
        <taxon>Magnoliopsida</taxon>
        <taxon>eudicotyledons</taxon>
        <taxon>Gunneridae</taxon>
        <taxon>Pentapetalae</taxon>
        <taxon>rosids</taxon>
        <taxon>malvids</taxon>
        <taxon>Malvales</taxon>
        <taxon>Malvaceae</taxon>
        <taxon>Malvoideae</taxon>
        <taxon>Gossypium</taxon>
    </lineage>
</organism>